<proteinExistence type="predicted"/>
<keyword evidence="1" id="KW-0472">Membrane</keyword>
<evidence type="ECO:0000313" key="3">
    <source>
        <dbReference type="EMBL" id="USG65561.1"/>
    </source>
</evidence>
<dbReference type="RefSeq" id="WP_251872643.1">
    <property type="nucleotide sequence ID" value="NZ_CP098755.1"/>
</dbReference>
<gene>
    <name evidence="3" type="ORF">NDK47_26255</name>
</gene>
<dbReference type="InterPro" id="IPR025377">
    <property type="entry name" value="DUF4367"/>
</dbReference>
<name>A0ABY4WLP2_9BACL</name>
<keyword evidence="4" id="KW-1185">Reference proteome</keyword>
<feature type="transmembrane region" description="Helical" evidence="1">
    <location>
        <begin position="48"/>
        <end position="67"/>
    </location>
</feature>
<evidence type="ECO:0000256" key="1">
    <source>
        <dbReference type="SAM" id="Phobius"/>
    </source>
</evidence>
<protein>
    <submittedName>
        <fullName evidence="3">DUF4367 domain-containing protein</fullName>
    </submittedName>
</protein>
<dbReference type="Pfam" id="PF14285">
    <property type="entry name" value="DUF4367"/>
    <property type="match status" value="1"/>
</dbReference>
<feature type="domain" description="DUF4367" evidence="2">
    <location>
        <begin position="215"/>
        <end position="323"/>
    </location>
</feature>
<sequence>MVQNNTDKWLEELFQSTAVPPSDVKQRVMKVIEKKETKEEDVKVKKKLGFFLAIGLLVGGSSAFAALHTIQLHDEKGEVVYEVGPSNAVDVPAEYEDLFKQIQEENQRKNNIVNAHRETMKPGSAAAIYFVPKRAPEGEVKMAGNPNRPHPDLTLVTNGFSYTAAQDLQKKLGDQVKVPADLAGGLRFQEGGVDYFAKNDVDLELLRKEAEQTKKDYVIKEIELSDKLNEVYMSYKGEKGKILVIVKNLEWIEGPIRGGTLDGTKVEKVIIGGMEAVYGETNSPDGFHLKNIEWMNSGSKLSYDLTTRSKEISKEDFIKIAESYVTAK</sequence>
<evidence type="ECO:0000313" key="4">
    <source>
        <dbReference type="Proteomes" id="UP001056500"/>
    </source>
</evidence>
<dbReference type="Proteomes" id="UP001056500">
    <property type="component" value="Chromosome"/>
</dbReference>
<reference evidence="3" key="1">
    <citation type="submission" date="2022-06" db="EMBL/GenBank/DDBJ databases">
        <title>Genome sequencing of Brevibacillus sp. BB3-R1.</title>
        <authorList>
            <person name="Heo J."/>
            <person name="Lee D."/>
            <person name="Won M."/>
            <person name="Han B.-H."/>
            <person name="Hong S.-B."/>
            <person name="Kwon S.-W."/>
        </authorList>
    </citation>
    <scope>NUCLEOTIDE SEQUENCE</scope>
    <source>
        <strain evidence="3">BB3-R1</strain>
    </source>
</reference>
<dbReference type="EMBL" id="CP098755">
    <property type="protein sequence ID" value="USG65561.1"/>
    <property type="molecule type" value="Genomic_DNA"/>
</dbReference>
<organism evidence="3 4">
    <name type="scientific">Brevibacillus ruminantium</name>
    <dbReference type="NCBI Taxonomy" id="2950604"/>
    <lineage>
        <taxon>Bacteria</taxon>
        <taxon>Bacillati</taxon>
        <taxon>Bacillota</taxon>
        <taxon>Bacilli</taxon>
        <taxon>Bacillales</taxon>
        <taxon>Paenibacillaceae</taxon>
        <taxon>Brevibacillus</taxon>
    </lineage>
</organism>
<evidence type="ECO:0000259" key="2">
    <source>
        <dbReference type="Pfam" id="PF14285"/>
    </source>
</evidence>
<keyword evidence="1" id="KW-1133">Transmembrane helix</keyword>
<keyword evidence="1" id="KW-0812">Transmembrane</keyword>
<accession>A0ABY4WLP2</accession>